<feature type="non-terminal residue" evidence="3">
    <location>
        <position position="1"/>
    </location>
</feature>
<evidence type="ECO:0000256" key="1">
    <source>
        <dbReference type="SAM" id="MobiDB-lite"/>
    </source>
</evidence>
<dbReference type="EMBL" id="CAJOBI010188362">
    <property type="protein sequence ID" value="CAF4952679.1"/>
    <property type="molecule type" value="Genomic_DNA"/>
</dbReference>
<dbReference type="EMBL" id="CAJOBI010094974">
    <property type="protein sequence ID" value="CAF4560356.1"/>
    <property type="molecule type" value="Genomic_DNA"/>
</dbReference>
<gene>
    <name evidence="2" type="ORF">SMN809_LOCUS37416</name>
    <name evidence="3" type="ORF">SMN809_LOCUS54201</name>
</gene>
<evidence type="ECO:0000313" key="4">
    <source>
        <dbReference type="Proteomes" id="UP000676336"/>
    </source>
</evidence>
<protein>
    <submittedName>
        <fullName evidence="3">Uncharacterized protein</fullName>
    </submittedName>
</protein>
<feature type="compositionally biased region" description="Polar residues" evidence="1">
    <location>
        <begin position="1"/>
        <end position="20"/>
    </location>
</feature>
<dbReference type="Proteomes" id="UP000676336">
    <property type="component" value="Unassembled WGS sequence"/>
</dbReference>
<feature type="compositionally biased region" description="Basic and acidic residues" evidence="1">
    <location>
        <begin position="24"/>
        <end position="38"/>
    </location>
</feature>
<dbReference type="AlphaFoldDB" id="A0A8S3CYB3"/>
<evidence type="ECO:0000313" key="2">
    <source>
        <dbReference type="EMBL" id="CAF4560356.1"/>
    </source>
</evidence>
<feature type="region of interest" description="Disordered" evidence="1">
    <location>
        <begin position="1"/>
        <end position="45"/>
    </location>
</feature>
<evidence type="ECO:0000313" key="3">
    <source>
        <dbReference type="EMBL" id="CAF4952679.1"/>
    </source>
</evidence>
<proteinExistence type="predicted"/>
<organism evidence="3 4">
    <name type="scientific">Rotaria magnacalcarata</name>
    <dbReference type="NCBI Taxonomy" id="392030"/>
    <lineage>
        <taxon>Eukaryota</taxon>
        <taxon>Metazoa</taxon>
        <taxon>Spiralia</taxon>
        <taxon>Gnathifera</taxon>
        <taxon>Rotifera</taxon>
        <taxon>Eurotatoria</taxon>
        <taxon>Bdelloidea</taxon>
        <taxon>Philodinida</taxon>
        <taxon>Philodinidae</taxon>
        <taxon>Rotaria</taxon>
    </lineage>
</organism>
<name>A0A8S3CYB3_9BILA</name>
<accession>A0A8S3CYB3</accession>
<reference evidence="3" key="1">
    <citation type="submission" date="2021-02" db="EMBL/GenBank/DDBJ databases">
        <authorList>
            <person name="Nowell W R."/>
        </authorList>
    </citation>
    <scope>NUCLEOTIDE SEQUENCE</scope>
</reference>
<sequence>MLPETLDSTLPQTITDTEQMGLTRKHDCDYQRTSKQEEQPNNDQD</sequence>
<comment type="caution">
    <text evidence="3">The sequence shown here is derived from an EMBL/GenBank/DDBJ whole genome shotgun (WGS) entry which is preliminary data.</text>
</comment>